<accession>J0CUL5</accession>
<sequence>PIRVFNYQTVASWIGKLLSRPGIEETMEQYVASALRADDSRIFDAWQAPLFRQLKWGKRRAHHELRLVFSLSVDWFTAHAHHGAGGKSWSVGAIYLVCMNLPPKLRYLPQNVFLFGMIPGPTKPVGTAVDCFIDVLVKELHVLFDHGVFLARTHLFPSGRLCRGLLGPLVADL</sequence>
<organism evidence="1 2">
    <name type="scientific">Auricularia subglabra (strain TFB-10046 / SS5)</name>
    <name type="common">White-rot fungus</name>
    <name type="synonym">Auricularia delicata (strain TFB10046)</name>
    <dbReference type="NCBI Taxonomy" id="717982"/>
    <lineage>
        <taxon>Eukaryota</taxon>
        <taxon>Fungi</taxon>
        <taxon>Dikarya</taxon>
        <taxon>Basidiomycota</taxon>
        <taxon>Agaricomycotina</taxon>
        <taxon>Agaricomycetes</taxon>
        <taxon>Auriculariales</taxon>
        <taxon>Auriculariaceae</taxon>
        <taxon>Auricularia</taxon>
    </lineage>
</organism>
<dbReference type="Pfam" id="PF02992">
    <property type="entry name" value="Transposase_21"/>
    <property type="match status" value="1"/>
</dbReference>
<dbReference type="InterPro" id="IPR004242">
    <property type="entry name" value="Transposase_21"/>
</dbReference>
<name>J0CUL5_AURST</name>
<dbReference type="EMBL" id="JH688021">
    <property type="protein sequence ID" value="EJD34023.1"/>
    <property type="molecule type" value="Genomic_DNA"/>
</dbReference>
<keyword evidence="2" id="KW-1185">Reference proteome</keyword>
<feature type="non-terminal residue" evidence="1">
    <location>
        <position position="173"/>
    </location>
</feature>
<dbReference type="OrthoDB" id="3253623at2759"/>
<reference evidence="2" key="1">
    <citation type="journal article" date="2012" name="Science">
        <title>The Paleozoic origin of enzymatic lignin decomposition reconstructed from 31 fungal genomes.</title>
        <authorList>
            <person name="Floudas D."/>
            <person name="Binder M."/>
            <person name="Riley R."/>
            <person name="Barry K."/>
            <person name="Blanchette R.A."/>
            <person name="Henrissat B."/>
            <person name="Martinez A.T."/>
            <person name="Otillar R."/>
            <person name="Spatafora J.W."/>
            <person name="Yadav J.S."/>
            <person name="Aerts A."/>
            <person name="Benoit I."/>
            <person name="Boyd A."/>
            <person name="Carlson A."/>
            <person name="Copeland A."/>
            <person name="Coutinho P.M."/>
            <person name="de Vries R.P."/>
            <person name="Ferreira P."/>
            <person name="Findley K."/>
            <person name="Foster B."/>
            <person name="Gaskell J."/>
            <person name="Glotzer D."/>
            <person name="Gorecki P."/>
            <person name="Heitman J."/>
            <person name="Hesse C."/>
            <person name="Hori C."/>
            <person name="Igarashi K."/>
            <person name="Jurgens J.A."/>
            <person name="Kallen N."/>
            <person name="Kersten P."/>
            <person name="Kohler A."/>
            <person name="Kuees U."/>
            <person name="Kumar T.K.A."/>
            <person name="Kuo A."/>
            <person name="LaButti K."/>
            <person name="Larrondo L.F."/>
            <person name="Lindquist E."/>
            <person name="Ling A."/>
            <person name="Lombard V."/>
            <person name="Lucas S."/>
            <person name="Lundell T."/>
            <person name="Martin R."/>
            <person name="McLaughlin D.J."/>
            <person name="Morgenstern I."/>
            <person name="Morin E."/>
            <person name="Murat C."/>
            <person name="Nagy L.G."/>
            <person name="Nolan M."/>
            <person name="Ohm R.A."/>
            <person name="Patyshakuliyeva A."/>
            <person name="Rokas A."/>
            <person name="Ruiz-Duenas F.J."/>
            <person name="Sabat G."/>
            <person name="Salamov A."/>
            <person name="Samejima M."/>
            <person name="Schmutz J."/>
            <person name="Slot J.C."/>
            <person name="St John F."/>
            <person name="Stenlid J."/>
            <person name="Sun H."/>
            <person name="Sun S."/>
            <person name="Syed K."/>
            <person name="Tsang A."/>
            <person name="Wiebenga A."/>
            <person name="Young D."/>
            <person name="Pisabarro A."/>
            <person name="Eastwood D.C."/>
            <person name="Martin F."/>
            <person name="Cullen D."/>
            <person name="Grigoriev I.V."/>
            <person name="Hibbett D.S."/>
        </authorList>
    </citation>
    <scope>NUCLEOTIDE SEQUENCE [LARGE SCALE GENOMIC DNA]</scope>
    <source>
        <strain evidence="2">TFB10046</strain>
    </source>
</reference>
<dbReference type="Proteomes" id="UP000006514">
    <property type="component" value="Unassembled WGS sequence"/>
</dbReference>
<gene>
    <name evidence="1" type="ORF">AURDEDRAFT_42911</name>
</gene>
<dbReference type="InParanoid" id="J0CUL5"/>
<proteinExistence type="predicted"/>
<dbReference type="KEGG" id="adl:AURDEDRAFT_42911"/>
<dbReference type="OMA" id="HEIRTVW"/>
<feature type="non-terminal residue" evidence="1">
    <location>
        <position position="1"/>
    </location>
</feature>
<evidence type="ECO:0000313" key="1">
    <source>
        <dbReference type="EMBL" id="EJD34023.1"/>
    </source>
</evidence>
<evidence type="ECO:0000313" key="2">
    <source>
        <dbReference type="Proteomes" id="UP000006514"/>
    </source>
</evidence>
<dbReference type="AlphaFoldDB" id="J0CUL5"/>
<protein>
    <submittedName>
        <fullName evidence="1">Uncharacterized protein</fullName>
    </submittedName>
</protein>